<dbReference type="EC" id="3.2.1.17" evidence="2"/>
<evidence type="ECO:0000256" key="5">
    <source>
        <dbReference type="ARBA" id="ARBA00022801"/>
    </source>
</evidence>
<evidence type="ECO:0000256" key="6">
    <source>
        <dbReference type="ARBA" id="ARBA00023295"/>
    </source>
</evidence>
<keyword evidence="4" id="KW-0081">Bacteriolytic enzyme</keyword>
<protein>
    <recommendedName>
        <fullName evidence="2">lysozyme</fullName>
        <ecNumber evidence="2">3.2.1.17</ecNumber>
    </recommendedName>
</protein>
<dbReference type="Proteomes" id="UP000887566">
    <property type="component" value="Unplaced"/>
</dbReference>
<evidence type="ECO:0000313" key="8">
    <source>
        <dbReference type="WBParaSite" id="PSAMB.scaffold13255size2360.g35375.t1"/>
    </source>
</evidence>
<keyword evidence="3" id="KW-0929">Antimicrobial</keyword>
<dbReference type="GO" id="GO:0042742">
    <property type="term" value="P:defense response to bacterium"/>
    <property type="evidence" value="ECO:0007669"/>
    <property type="project" value="UniProtKB-KW"/>
</dbReference>
<name>A0A914UWQ5_9BILA</name>
<dbReference type="GO" id="GO:0003796">
    <property type="term" value="F:lysozyme activity"/>
    <property type="evidence" value="ECO:0007669"/>
    <property type="project" value="UniProtKB-EC"/>
</dbReference>
<accession>A0A914UWQ5</accession>
<dbReference type="Gene3D" id="1.10.530.10">
    <property type="match status" value="1"/>
</dbReference>
<dbReference type="AlphaFoldDB" id="A0A914UWQ5"/>
<keyword evidence="7" id="KW-1185">Reference proteome</keyword>
<evidence type="ECO:0000256" key="2">
    <source>
        <dbReference type="ARBA" id="ARBA00012732"/>
    </source>
</evidence>
<dbReference type="InterPro" id="IPR008597">
    <property type="entry name" value="Invert_lysozyme"/>
</dbReference>
<evidence type="ECO:0000256" key="1">
    <source>
        <dbReference type="ARBA" id="ARBA00000632"/>
    </source>
</evidence>
<dbReference type="GO" id="GO:0031640">
    <property type="term" value="P:killing of cells of another organism"/>
    <property type="evidence" value="ECO:0007669"/>
    <property type="project" value="UniProtKB-KW"/>
</dbReference>
<dbReference type="PROSITE" id="PS51909">
    <property type="entry name" value="LYSOZYME_I"/>
    <property type="match status" value="1"/>
</dbReference>
<reference evidence="8" key="1">
    <citation type="submission" date="2022-11" db="UniProtKB">
        <authorList>
            <consortium name="WormBaseParasite"/>
        </authorList>
    </citation>
    <scope>IDENTIFICATION</scope>
</reference>
<sequence>RLSNRFKLKCYGKGDCETTARIKHGGANGCRTGDTLAYWNRVKERCTNCR</sequence>
<comment type="catalytic activity">
    <reaction evidence="1">
        <text>Hydrolysis of (1-&gt;4)-beta-linkages between N-acetylmuramic acid and N-acetyl-D-glucosamine residues in a peptidoglycan and between N-acetyl-D-glucosamine residues in chitodextrins.</text>
        <dbReference type="EC" id="3.2.1.17"/>
    </reaction>
</comment>
<organism evidence="7 8">
    <name type="scientific">Plectus sambesii</name>
    <dbReference type="NCBI Taxonomy" id="2011161"/>
    <lineage>
        <taxon>Eukaryota</taxon>
        <taxon>Metazoa</taxon>
        <taxon>Ecdysozoa</taxon>
        <taxon>Nematoda</taxon>
        <taxon>Chromadorea</taxon>
        <taxon>Plectida</taxon>
        <taxon>Plectina</taxon>
        <taxon>Plectoidea</taxon>
        <taxon>Plectidae</taxon>
        <taxon>Plectus</taxon>
    </lineage>
</organism>
<keyword evidence="5" id="KW-0378">Hydrolase</keyword>
<proteinExistence type="predicted"/>
<evidence type="ECO:0000256" key="3">
    <source>
        <dbReference type="ARBA" id="ARBA00022529"/>
    </source>
</evidence>
<evidence type="ECO:0000313" key="7">
    <source>
        <dbReference type="Proteomes" id="UP000887566"/>
    </source>
</evidence>
<dbReference type="WBParaSite" id="PSAMB.scaffold13255size2360.g35375.t1">
    <property type="protein sequence ID" value="PSAMB.scaffold13255size2360.g35375.t1"/>
    <property type="gene ID" value="PSAMB.scaffold13255size2360.g35375"/>
</dbReference>
<evidence type="ECO:0000256" key="4">
    <source>
        <dbReference type="ARBA" id="ARBA00022638"/>
    </source>
</evidence>
<keyword evidence="6" id="KW-0326">Glycosidase</keyword>